<protein>
    <submittedName>
        <fullName evidence="2">Uncharacterized protein</fullName>
    </submittedName>
</protein>
<dbReference type="AlphaFoldDB" id="A0A1I1L6B5"/>
<dbReference type="EMBL" id="FOLO01000014">
    <property type="protein sequence ID" value="SFC65953.1"/>
    <property type="molecule type" value="Genomic_DNA"/>
</dbReference>
<evidence type="ECO:0000313" key="2">
    <source>
        <dbReference type="EMBL" id="SFC65953.1"/>
    </source>
</evidence>
<gene>
    <name evidence="2" type="ORF">SAMN02745724_02220</name>
</gene>
<evidence type="ECO:0000256" key="1">
    <source>
        <dbReference type="SAM" id="MobiDB-lite"/>
    </source>
</evidence>
<evidence type="ECO:0000313" key="3">
    <source>
        <dbReference type="Proteomes" id="UP000198862"/>
    </source>
</evidence>
<organism evidence="2 3">
    <name type="scientific">Pseudoalteromonas denitrificans DSM 6059</name>
    <dbReference type="NCBI Taxonomy" id="1123010"/>
    <lineage>
        <taxon>Bacteria</taxon>
        <taxon>Pseudomonadati</taxon>
        <taxon>Pseudomonadota</taxon>
        <taxon>Gammaproteobacteria</taxon>
        <taxon>Alteromonadales</taxon>
        <taxon>Pseudoalteromonadaceae</taxon>
        <taxon>Pseudoalteromonas</taxon>
    </lineage>
</organism>
<dbReference type="Proteomes" id="UP000198862">
    <property type="component" value="Unassembled WGS sequence"/>
</dbReference>
<accession>A0A1I1L6B5</accession>
<proteinExistence type="predicted"/>
<reference evidence="2 3" key="1">
    <citation type="submission" date="2016-10" db="EMBL/GenBank/DDBJ databases">
        <authorList>
            <person name="de Groot N.N."/>
        </authorList>
    </citation>
    <scope>NUCLEOTIDE SEQUENCE [LARGE SCALE GENOMIC DNA]</scope>
    <source>
        <strain evidence="2 3">DSM 6059</strain>
    </source>
</reference>
<dbReference type="RefSeq" id="WP_177208021.1">
    <property type="nucleotide sequence ID" value="NZ_FOLO01000014.1"/>
</dbReference>
<keyword evidence="3" id="KW-1185">Reference proteome</keyword>
<sequence length="50" mass="4993">MKVLNLEDLKKVSGSGTGGGIIVLQIPSASIKSGGGSTVPPPPVSIHQCH</sequence>
<feature type="region of interest" description="Disordered" evidence="1">
    <location>
        <begin position="31"/>
        <end position="50"/>
    </location>
</feature>
<name>A0A1I1L6B5_9GAMM</name>